<reference evidence="2" key="1">
    <citation type="journal article" date="2015" name="Sci. Rep.">
        <title>Spliced leader RNA trans-splicing discovered in copepods.</title>
        <authorList>
            <person name="Yang F."/>
            <person name="Xu D."/>
            <person name="Zhuang Y."/>
            <person name="Yi X."/>
            <person name="Huang Y."/>
            <person name="Chen H."/>
            <person name="Lin S."/>
            <person name="Campbell D.A."/>
            <person name="Sturm N.R."/>
            <person name="Liu G."/>
            <person name="Zhang H."/>
        </authorList>
    </citation>
    <scope>NUCLEOTIDE SEQUENCE</scope>
</reference>
<proteinExistence type="evidence at transcript level"/>
<organism evidence="2">
    <name type="scientific">Acartia pacifica</name>
    <name type="common">Copepod</name>
    <dbReference type="NCBI Taxonomy" id="335913"/>
    <lineage>
        <taxon>Eukaryota</taxon>
        <taxon>Metazoa</taxon>
        <taxon>Ecdysozoa</taxon>
        <taxon>Arthropoda</taxon>
        <taxon>Crustacea</taxon>
        <taxon>Multicrustacea</taxon>
        <taxon>Hexanauplia</taxon>
        <taxon>Copepoda</taxon>
        <taxon>Calanoida</taxon>
        <taxon>Acartiidae</taxon>
        <taxon>Acartia</taxon>
    </lineage>
</organism>
<accession>A0A0U2UFB1</accession>
<dbReference type="EMBL" id="KT754657">
    <property type="protein sequence ID" value="ALS04491.1"/>
    <property type="molecule type" value="mRNA"/>
</dbReference>
<evidence type="ECO:0000256" key="1">
    <source>
        <dbReference type="SAM" id="MobiDB-lite"/>
    </source>
</evidence>
<sequence>MSLSYSRSSLSSDLDYPLSRRSVRPPGLPVFTTRFSEKKSKDTTVSKYVFEHETGSSLHTTWYINDKGDKIWLRFDPSRPCTEFRTTETRFYKPKLHTYRPDPYEKKTRGS</sequence>
<feature type="compositionally biased region" description="Low complexity" evidence="1">
    <location>
        <begin position="1"/>
        <end position="20"/>
    </location>
</feature>
<protein>
    <submittedName>
        <fullName evidence="2">Uncharacterized protein</fullName>
    </submittedName>
</protein>
<feature type="region of interest" description="Disordered" evidence="1">
    <location>
        <begin position="1"/>
        <end position="24"/>
    </location>
</feature>
<name>A0A0U2UFB1_ACAPC</name>
<evidence type="ECO:0000313" key="2">
    <source>
        <dbReference type="EMBL" id="ALS04491.1"/>
    </source>
</evidence>
<dbReference type="AlphaFoldDB" id="A0A0U2UFB1"/>